<comment type="cofactor">
    <cofactor evidence="1">
        <name>Mg(2+)</name>
        <dbReference type="ChEBI" id="CHEBI:18420"/>
    </cofactor>
</comment>
<evidence type="ECO:0000256" key="1">
    <source>
        <dbReference type="ARBA" id="ARBA00001946"/>
    </source>
</evidence>
<organism evidence="7">
    <name type="scientific">marine sediment metagenome</name>
    <dbReference type="NCBI Taxonomy" id="412755"/>
    <lineage>
        <taxon>unclassified sequences</taxon>
        <taxon>metagenomes</taxon>
        <taxon>ecological metagenomes</taxon>
    </lineage>
</organism>
<dbReference type="InterPro" id="IPR005846">
    <property type="entry name" value="A-D-PHexomutase_a/b/a-III"/>
</dbReference>
<feature type="non-terminal residue" evidence="7">
    <location>
        <position position="1"/>
    </location>
</feature>
<evidence type="ECO:0000256" key="5">
    <source>
        <dbReference type="ARBA" id="ARBA00023235"/>
    </source>
</evidence>
<keyword evidence="5" id="KW-0413">Isomerase</keyword>
<evidence type="ECO:0000256" key="2">
    <source>
        <dbReference type="ARBA" id="ARBA00022553"/>
    </source>
</evidence>
<evidence type="ECO:0000256" key="4">
    <source>
        <dbReference type="ARBA" id="ARBA00022842"/>
    </source>
</evidence>
<name>X1H700_9ZZZZ</name>
<dbReference type="EMBL" id="BARU01011092">
    <property type="protein sequence ID" value="GAH41078.1"/>
    <property type="molecule type" value="Genomic_DNA"/>
</dbReference>
<dbReference type="AlphaFoldDB" id="X1H700"/>
<evidence type="ECO:0000256" key="3">
    <source>
        <dbReference type="ARBA" id="ARBA00022723"/>
    </source>
</evidence>
<dbReference type="PANTHER" id="PTHR43771">
    <property type="entry name" value="PHOSPHOMANNOMUTASE"/>
    <property type="match status" value="1"/>
</dbReference>
<dbReference type="Gene3D" id="3.40.120.10">
    <property type="entry name" value="Alpha-D-Glucose-1,6-Bisphosphate, subunit A, domain 3"/>
    <property type="match status" value="2"/>
</dbReference>
<evidence type="ECO:0000259" key="6">
    <source>
        <dbReference type="Pfam" id="PF02880"/>
    </source>
</evidence>
<gene>
    <name evidence="7" type="ORF">S03H2_20929</name>
</gene>
<protein>
    <recommendedName>
        <fullName evidence="6">Alpha-D-phosphohexomutase alpha/beta/alpha domain-containing protein</fullName>
    </recommendedName>
</protein>
<evidence type="ECO:0000313" key="7">
    <source>
        <dbReference type="EMBL" id="GAH41078.1"/>
    </source>
</evidence>
<reference evidence="7" key="1">
    <citation type="journal article" date="2014" name="Front. Microbiol.">
        <title>High frequency of phylogenetically diverse reductive dehalogenase-homologous genes in deep subseafloor sedimentary metagenomes.</title>
        <authorList>
            <person name="Kawai M."/>
            <person name="Futagami T."/>
            <person name="Toyoda A."/>
            <person name="Takaki Y."/>
            <person name="Nishi S."/>
            <person name="Hori S."/>
            <person name="Arai W."/>
            <person name="Tsubouchi T."/>
            <person name="Morono Y."/>
            <person name="Uchiyama I."/>
            <person name="Ito T."/>
            <person name="Fujiyama A."/>
            <person name="Inagaki F."/>
            <person name="Takami H."/>
        </authorList>
    </citation>
    <scope>NUCLEOTIDE SEQUENCE</scope>
    <source>
        <strain evidence="7">Expedition CK06-06</strain>
    </source>
</reference>
<keyword evidence="4" id="KW-0460">Magnesium</keyword>
<keyword evidence="2" id="KW-0597">Phosphoprotein</keyword>
<dbReference type="GO" id="GO:0005975">
    <property type="term" value="P:carbohydrate metabolic process"/>
    <property type="evidence" value="ECO:0007669"/>
    <property type="project" value="InterPro"/>
</dbReference>
<accession>X1H700</accession>
<feature type="domain" description="Alpha-D-phosphohexomutase alpha/beta/alpha" evidence="6">
    <location>
        <begin position="23"/>
        <end position="76"/>
    </location>
</feature>
<dbReference type="Pfam" id="PF02880">
    <property type="entry name" value="PGM_PMM_III"/>
    <property type="match status" value="1"/>
</dbReference>
<comment type="caution">
    <text evidence="7">The sequence shown here is derived from an EMBL/GenBank/DDBJ whole genome shotgun (WGS) entry which is preliminary data.</text>
</comment>
<sequence length="84" mass="9780">GIVFDGDGDRIVFIDEKGKKIAPDLITVLLIHYFFRNKKKILYTVIASQTVKQEIEKTNNTLICSEVGHTFIKEKILFRFIFLF</sequence>
<dbReference type="InterPro" id="IPR016055">
    <property type="entry name" value="A-D-PHexomutase_a/b/a-I/II/III"/>
</dbReference>
<dbReference type="SUPFAM" id="SSF53738">
    <property type="entry name" value="Phosphoglucomutase, first 3 domains"/>
    <property type="match status" value="1"/>
</dbReference>
<proteinExistence type="predicted"/>
<dbReference type="GO" id="GO:0046872">
    <property type="term" value="F:metal ion binding"/>
    <property type="evidence" value="ECO:0007669"/>
    <property type="project" value="UniProtKB-KW"/>
</dbReference>
<dbReference type="PANTHER" id="PTHR43771:SF1">
    <property type="entry name" value="PHOSPHOMANNOMUTASE"/>
    <property type="match status" value="1"/>
</dbReference>
<keyword evidence="3" id="KW-0479">Metal-binding</keyword>
<dbReference type="GO" id="GO:0016868">
    <property type="term" value="F:intramolecular phosphotransferase activity"/>
    <property type="evidence" value="ECO:0007669"/>
    <property type="project" value="InterPro"/>
</dbReference>